<evidence type="ECO:0000313" key="3">
    <source>
        <dbReference type="EMBL" id="RQD83395.1"/>
    </source>
</evidence>
<dbReference type="NCBIfam" id="TIGR04272">
    <property type="entry name" value="cxxc_cxxc_Mbark"/>
    <property type="match status" value="1"/>
</dbReference>
<dbReference type="AlphaFoldDB" id="A0A424YVQ5"/>
<proteinExistence type="predicted"/>
<dbReference type="InterPro" id="IPR026363">
    <property type="entry name" value="CxxC-x17-CxxC_dom"/>
</dbReference>
<comment type="caution">
    <text evidence="3">The sequence shown here is derived from an EMBL/GenBank/DDBJ whole genome shotgun (WGS) entry which is preliminary data.</text>
</comment>
<organism evidence="3 4">
    <name type="scientific">Methanosalsum natronophilum</name>
    <dbReference type="NCBI Taxonomy" id="768733"/>
    <lineage>
        <taxon>Archaea</taxon>
        <taxon>Methanobacteriati</taxon>
        <taxon>Methanobacteriota</taxon>
        <taxon>Stenosarchaea group</taxon>
        <taxon>Methanomicrobia</taxon>
        <taxon>Methanosarcinales</taxon>
        <taxon>Methanosarcinaceae</taxon>
        <taxon>Methanosalsum</taxon>
    </lineage>
</organism>
<evidence type="ECO:0000313" key="4">
    <source>
        <dbReference type="Proteomes" id="UP000284763"/>
    </source>
</evidence>
<feature type="domain" description="CxxC-x17-CxxC" evidence="2">
    <location>
        <begin position="17"/>
        <end position="53"/>
    </location>
</feature>
<name>A0A424YVQ5_9EURY</name>
<evidence type="ECO:0000259" key="2">
    <source>
        <dbReference type="Pfam" id="PF23477"/>
    </source>
</evidence>
<sequence>MERKGFQRRGNFDRGPKEMHPAKCTDCGETTEVPFVPDKERPVYCRDCFQNHRPAKRF</sequence>
<reference evidence="3 4" key="1">
    <citation type="submission" date="2018-08" db="EMBL/GenBank/DDBJ databases">
        <title>The metabolism and importance of syntrophic acetate oxidation coupled to methane or sulfide production in haloalkaline environments.</title>
        <authorList>
            <person name="Timmers P.H.A."/>
            <person name="Vavourakis C.D."/>
            <person name="Sorokin D.Y."/>
            <person name="Sinninghe Damste J.S."/>
            <person name="Muyzer G."/>
            <person name="Stams A.J.M."/>
            <person name="Plugge C.M."/>
        </authorList>
    </citation>
    <scope>NUCLEOTIDE SEQUENCE [LARGE SCALE GENOMIC DNA]</scope>
    <source>
        <strain evidence="3">MSAO_Arc3</strain>
    </source>
</reference>
<feature type="region of interest" description="Disordered" evidence="1">
    <location>
        <begin position="1"/>
        <end position="23"/>
    </location>
</feature>
<dbReference type="Proteomes" id="UP000284763">
    <property type="component" value="Unassembled WGS sequence"/>
</dbReference>
<dbReference type="EMBL" id="QZAB01000399">
    <property type="protein sequence ID" value="RQD83395.1"/>
    <property type="molecule type" value="Genomic_DNA"/>
</dbReference>
<dbReference type="RefSeq" id="WP_259135574.1">
    <property type="nucleotide sequence ID" value="NZ_JANUCS010000018.1"/>
</dbReference>
<gene>
    <name evidence="3" type="ORF">D5R95_06320</name>
</gene>
<evidence type="ECO:0000256" key="1">
    <source>
        <dbReference type="SAM" id="MobiDB-lite"/>
    </source>
</evidence>
<dbReference type="Pfam" id="PF23477">
    <property type="entry name" value="zf_Tbcl_2"/>
    <property type="match status" value="1"/>
</dbReference>
<accession>A0A424YVQ5</accession>
<protein>
    <recommendedName>
        <fullName evidence="2">CxxC-x17-CxxC domain-containing protein</fullName>
    </recommendedName>
</protein>